<dbReference type="GO" id="GO:0016747">
    <property type="term" value="F:acyltransferase activity, transferring groups other than amino-acyl groups"/>
    <property type="evidence" value="ECO:0007669"/>
    <property type="project" value="InterPro"/>
</dbReference>
<dbReference type="CDD" id="cd04301">
    <property type="entry name" value="NAT_SF"/>
    <property type="match status" value="1"/>
</dbReference>
<dbReference type="PROSITE" id="PS51186">
    <property type="entry name" value="GNAT"/>
    <property type="match status" value="1"/>
</dbReference>
<dbReference type="RefSeq" id="WP_072862664.1">
    <property type="nucleotide sequence ID" value="NZ_FQUI01000003.1"/>
</dbReference>
<dbReference type="InterPro" id="IPR000182">
    <property type="entry name" value="GNAT_dom"/>
</dbReference>
<dbReference type="AlphaFoldDB" id="A0A1M4SW44"/>
<dbReference type="SUPFAM" id="SSF55729">
    <property type="entry name" value="Acyl-CoA N-acyltransferases (Nat)"/>
    <property type="match status" value="1"/>
</dbReference>
<keyword evidence="4" id="KW-0689">Ribosomal protein</keyword>
<proteinExistence type="predicted"/>
<dbReference type="InterPro" id="IPR050680">
    <property type="entry name" value="YpeA/RimI_acetyltransf"/>
</dbReference>
<dbReference type="EMBL" id="FQUI01000003">
    <property type="protein sequence ID" value="SHE36399.1"/>
    <property type="molecule type" value="Genomic_DNA"/>
</dbReference>
<dbReference type="Pfam" id="PF00583">
    <property type="entry name" value="Acetyltransf_1"/>
    <property type="match status" value="1"/>
</dbReference>
<evidence type="ECO:0000259" key="3">
    <source>
        <dbReference type="PROSITE" id="PS51186"/>
    </source>
</evidence>
<feature type="domain" description="N-acetyltransferase" evidence="3">
    <location>
        <begin position="1"/>
        <end position="147"/>
    </location>
</feature>
<comment type="caution">
    <text evidence="4">The sequence shown here is derived from an EMBL/GenBank/DDBJ whole genome shotgun (WGS) entry which is preliminary data.</text>
</comment>
<dbReference type="GO" id="GO:0005840">
    <property type="term" value="C:ribosome"/>
    <property type="evidence" value="ECO:0007669"/>
    <property type="project" value="UniProtKB-KW"/>
</dbReference>
<keyword evidence="2" id="KW-0012">Acyltransferase</keyword>
<dbReference type="Proteomes" id="UP000184334">
    <property type="component" value="Unassembled WGS sequence"/>
</dbReference>
<dbReference type="STRING" id="1122195.SAMN02745164_00276"/>
<name>A0A1M4SW44_MARH1</name>
<accession>A0A1M4SW44</accession>
<keyword evidence="4" id="KW-0687">Ribonucleoprotein</keyword>
<dbReference type="OrthoDB" id="36819at2"/>
<organism evidence="4 5">
    <name type="scientific">Marinitoga hydrogenitolerans (strain DSM 16785 / JCM 12826 / AT1271)</name>
    <dbReference type="NCBI Taxonomy" id="1122195"/>
    <lineage>
        <taxon>Bacteria</taxon>
        <taxon>Thermotogati</taxon>
        <taxon>Thermotogota</taxon>
        <taxon>Thermotogae</taxon>
        <taxon>Petrotogales</taxon>
        <taxon>Petrotogaceae</taxon>
        <taxon>Marinitoga</taxon>
    </lineage>
</organism>
<evidence type="ECO:0000313" key="4">
    <source>
        <dbReference type="EMBL" id="SHE36399.1"/>
    </source>
</evidence>
<dbReference type="PANTHER" id="PTHR43420">
    <property type="entry name" value="ACETYLTRANSFERASE"/>
    <property type="match status" value="1"/>
</dbReference>
<evidence type="ECO:0000256" key="2">
    <source>
        <dbReference type="ARBA" id="ARBA00023315"/>
    </source>
</evidence>
<protein>
    <submittedName>
        <fullName evidence="4">Ribosomal protein S18 acetylase RimI</fullName>
    </submittedName>
</protein>
<dbReference type="InterPro" id="IPR016181">
    <property type="entry name" value="Acyl_CoA_acyltransferase"/>
</dbReference>
<keyword evidence="1" id="KW-0808">Transferase</keyword>
<dbReference type="PANTHER" id="PTHR43420:SF47">
    <property type="entry name" value="N-ACETYLTRANSFERASE DOMAIN-CONTAINING PROTEIN"/>
    <property type="match status" value="1"/>
</dbReference>
<evidence type="ECO:0000313" key="5">
    <source>
        <dbReference type="Proteomes" id="UP000184334"/>
    </source>
</evidence>
<dbReference type="Gene3D" id="3.40.630.30">
    <property type="match status" value="1"/>
</dbReference>
<gene>
    <name evidence="4" type="ORF">SAMN02745164_00276</name>
</gene>
<reference evidence="4" key="1">
    <citation type="submission" date="2016-11" db="EMBL/GenBank/DDBJ databases">
        <authorList>
            <person name="Varghese N."/>
            <person name="Submissions S."/>
        </authorList>
    </citation>
    <scope>NUCLEOTIDE SEQUENCE [LARGE SCALE GENOMIC DNA]</scope>
    <source>
        <strain evidence="4">DSM 16785</strain>
    </source>
</reference>
<keyword evidence="5" id="KW-1185">Reference proteome</keyword>
<evidence type="ECO:0000256" key="1">
    <source>
        <dbReference type="ARBA" id="ARBA00022679"/>
    </source>
</evidence>
<sequence>MEFKKASEVPKIAIVDLVNQTFKDYTVPINWTITSFEHDLRENSISLDDSYIVYEKDKPIGFSLVSIRGVRGRIDAFGFLKEFRLKGYGSELLYYTTEKMKWKGITKITLEVVNEEINAKKFYQKHGFKEKRILESFIKYLDKINKPKFKYTITDHKWIHDRAVEALHYIGRNPNWQREPKTLELSRDRYQMEKIIQKGFTIGYVVWGTTKEGAFIVDTSPIIDPTKYEEILEDLLNRFADLNFKNVTIVSLPENDPLYSLIKKYEFTPFLKQIEMEKRIH</sequence>